<evidence type="ECO:0000256" key="8">
    <source>
        <dbReference type="ARBA" id="ARBA00046432"/>
    </source>
</evidence>
<feature type="domain" description="W2" evidence="10">
    <location>
        <begin position="470"/>
        <end position="637"/>
    </location>
</feature>
<dbReference type="PROSITE" id="PS51363">
    <property type="entry name" value="W2"/>
    <property type="match status" value="1"/>
</dbReference>
<dbReference type="CDD" id="cd04197">
    <property type="entry name" value="eIF-2B_epsilon_N"/>
    <property type="match status" value="1"/>
</dbReference>
<accession>A0A9W8ABZ8</accession>
<dbReference type="SUPFAM" id="SSF53448">
    <property type="entry name" value="Nucleotide-diphospho-sugar transferases"/>
    <property type="match status" value="1"/>
</dbReference>
<dbReference type="SUPFAM" id="SSF51161">
    <property type="entry name" value="Trimeric LpxA-like enzymes"/>
    <property type="match status" value="1"/>
</dbReference>
<gene>
    <name evidence="11" type="primary">GCD6_2</name>
    <name evidence="11" type="ORF">IWQ60_006535</name>
</gene>
<proteinExistence type="inferred from homology"/>
<dbReference type="PANTHER" id="PTHR45887">
    <property type="entry name" value="TRANSLATION INITIATION FACTOR EIF-2B SUBUNIT EPSILON"/>
    <property type="match status" value="1"/>
</dbReference>
<comment type="caution">
    <text evidence="11">The sequence shown here is derived from an EMBL/GenBank/DDBJ whole genome shotgun (WGS) entry which is preliminary data.</text>
</comment>
<name>A0A9W8ABZ8_9FUNG</name>
<dbReference type="InterPro" id="IPR011004">
    <property type="entry name" value="Trimer_LpxA-like_sf"/>
</dbReference>
<dbReference type="GO" id="GO:0005851">
    <property type="term" value="C:eukaryotic translation initiation factor 2B complex"/>
    <property type="evidence" value="ECO:0007669"/>
    <property type="project" value="TreeGrafter"/>
</dbReference>
<keyword evidence="12" id="KW-1185">Reference proteome</keyword>
<comment type="subcellular location">
    <subcellularLocation>
        <location evidence="1">Cytoplasm</location>
        <location evidence="1">Cytosol</location>
    </subcellularLocation>
</comment>
<dbReference type="Gene3D" id="2.160.10.10">
    <property type="entry name" value="Hexapeptide repeat proteins"/>
    <property type="match status" value="1"/>
</dbReference>
<dbReference type="InterPro" id="IPR051956">
    <property type="entry name" value="eIF2B_epsilon"/>
</dbReference>
<evidence type="ECO:0000256" key="3">
    <source>
        <dbReference type="ARBA" id="ARBA00022490"/>
    </source>
</evidence>
<dbReference type="PANTHER" id="PTHR45887:SF1">
    <property type="entry name" value="TRANSLATION INITIATION FACTOR EIF-2B SUBUNIT EPSILON"/>
    <property type="match status" value="1"/>
</dbReference>
<dbReference type="CDD" id="cd11558">
    <property type="entry name" value="W2_eIF2B_epsilon"/>
    <property type="match status" value="1"/>
</dbReference>
<dbReference type="AlphaFoldDB" id="A0A9W8ABZ8"/>
<dbReference type="FunFam" id="3.90.550.10:FF:000066">
    <property type="entry name" value="Translation initiation factor eIF-2B subunit epsilon"/>
    <property type="match status" value="1"/>
</dbReference>
<dbReference type="SMART" id="SM00515">
    <property type="entry name" value="eIF5C"/>
    <property type="match status" value="1"/>
</dbReference>
<evidence type="ECO:0000313" key="12">
    <source>
        <dbReference type="Proteomes" id="UP001150569"/>
    </source>
</evidence>
<evidence type="ECO:0000256" key="9">
    <source>
        <dbReference type="SAM" id="MobiDB-lite"/>
    </source>
</evidence>
<dbReference type="Pfam" id="PF25084">
    <property type="entry name" value="LbH_EIF2B"/>
    <property type="match status" value="1"/>
</dbReference>
<dbReference type="Gene3D" id="3.90.550.10">
    <property type="entry name" value="Spore Coat Polysaccharide Biosynthesis Protein SpsA, Chain A"/>
    <property type="match status" value="1"/>
</dbReference>
<evidence type="ECO:0000313" key="11">
    <source>
        <dbReference type="EMBL" id="KAJ1922437.1"/>
    </source>
</evidence>
<dbReference type="InterPro" id="IPR003307">
    <property type="entry name" value="W2_domain"/>
</dbReference>
<keyword evidence="3" id="KW-0963">Cytoplasm</keyword>
<dbReference type="Proteomes" id="UP001150569">
    <property type="component" value="Unassembled WGS sequence"/>
</dbReference>
<evidence type="ECO:0000256" key="6">
    <source>
        <dbReference type="ARBA" id="ARBA00044144"/>
    </source>
</evidence>
<protein>
    <recommendedName>
        <fullName evidence="6">Translation initiation factor eIF2B subunit epsilon</fullName>
    </recommendedName>
    <alternativeName>
        <fullName evidence="7">eIF2B GDP-GTP exchange factor subunit epsilon</fullName>
    </alternativeName>
</protein>
<evidence type="ECO:0000256" key="2">
    <source>
        <dbReference type="ARBA" id="ARBA00007878"/>
    </source>
</evidence>
<reference evidence="11" key="1">
    <citation type="submission" date="2022-07" db="EMBL/GenBank/DDBJ databases">
        <title>Phylogenomic reconstructions and comparative analyses of Kickxellomycotina fungi.</title>
        <authorList>
            <person name="Reynolds N.K."/>
            <person name="Stajich J.E."/>
            <person name="Barry K."/>
            <person name="Grigoriev I.V."/>
            <person name="Crous P."/>
            <person name="Smith M.E."/>
        </authorList>
    </citation>
    <scope>NUCLEOTIDE SEQUENCE</scope>
    <source>
        <strain evidence="11">RSA 861</strain>
    </source>
</reference>
<dbReference type="SUPFAM" id="SSF48371">
    <property type="entry name" value="ARM repeat"/>
    <property type="match status" value="1"/>
</dbReference>
<dbReference type="EMBL" id="JANBPT010000395">
    <property type="protein sequence ID" value="KAJ1922437.1"/>
    <property type="molecule type" value="Genomic_DNA"/>
</dbReference>
<dbReference type="GO" id="GO:0005829">
    <property type="term" value="C:cytosol"/>
    <property type="evidence" value="ECO:0007669"/>
    <property type="project" value="UniProtKB-SubCell"/>
</dbReference>
<organism evidence="11 12">
    <name type="scientific">Tieghemiomyces parasiticus</name>
    <dbReference type="NCBI Taxonomy" id="78921"/>
    <lineage>
        <taxon>Eukaryota</taxon>
        <taxon>Fungi</taxon>
        <taxon>Fungi incertae sedis</taxon>
        <taxon>Zoopagomycota</taxon>
        <taxon>Kickxellomycotina</taxon>
        <taxon>Dimargaritomycetes</taxon>
        <taxon>Dimargaritales</taxon>
        <taxon>Dimargaritaceae</taxon>
        <taxon>Tieghemiomyces</taxon>
    </lineage>
</organism>
<evidence type="ECO:0000256" key="5">
    <source>
        <dbReference type="ARBA" id="ARBA00022917"/>
    </source>
</evidence>
<evidence type="ECO:0000256" key="1">
    <source>
        <dbReference type="ARBA" id="ARBA00004514"/>
    </source>
</evidence>
<dbReference type="InterPro" id="IPR035543">
    <property type="entry name" value="eIF-2B_epsilon_N"/>
</dbReference>
<dbReference type="InterPro" id="IPR056764">
    <property type="entry name" value="LbH_EIF2B3/5"/>
</dbReference>
<evidence type="ECO:0000256" key="4">
    <source>
        <dbReference type="ARBA" id="ARBA00022540"/>
    </source>
</evidence>
<sequence length="641" mass="70660">MPLTESTPRCLLPLCNVPLIEYTFELLATAGVEEILIFCCIHPQQIKDYVAGSKWSKSHSPFEVRVIVTQEAMSVGDVLRELDGKSLIRTDFILIYGDVVSNMNLAGALEQHKARKAVDKNTIMTMMVKEADPGHRARAQPDAVFVVDDANQQCVHYVGPKRGLASQSTVPLSVELFEKHPRLQIRYDLMDCQIDICSVEVPALFTENFDYQDLRRDFVTGILGSEVLDSTFYLHSIGREYAARVQNGQLYDAVSRDVIARWTFPMVPESNLQEGNEYIHKRNHVYQEPGIKLGRTCTLERNLVVGRGTRIGEHARLADSTLGRGCVVGDHAHVIGTYLLDHVTVADHCRVERSILGRNVNVLSGCTVGTGCLLGDGVIVGPDAHLPPFTRLTRALDGETPDGALVGAEGNAVRWEPSDDEDEDETYAIQAGALAADLSRLNLGDDHASDCESDSSAESLASGDEDEAGQALGDSFESEVAATIDRAFAEGHAVNDTLLELKGLRFANNKNNQDIRSIVIPRILEQVDLARIKTSLATVVVKRWGQLIDSLINSEADQANTLVTLRQFCVEEPGRLELFVPTIMQLYNLGIIVEDVISPWHQMQLAAKPTGSILVLHRKLQALVDWLNTADVEDSDDEDDE</sequence>
<dbReference type="OrthoDB" id="424572at2759"/>
<comment type="subunit">
    <text evidence="8">Component of the translation initiation factor 2B (eIF2B) complex which is a heterodecamer of two sets of five different subunits: alpha, beta, gamma, delta and epsilon. Subunits alpha, beta and delta comprise a regulatory subcomplex and subunits epsilon and gamma comprise a catalytic subcomplex. Within the complex, the hexameric regulatory complex resides at the center, with the two heterodimeric catalytic subcomplexes bound on opposite sides.</text>
</comment>
<dbReference type="InterPro" id="IPR029044">
    <property type="entry name" value="Nucleotide-diphossugar_trans"/>
</dbReference>
<feature type="non-terminal residue" evidence="11">
    <location>
        <position position="641"/>
    </location>
</feature>
<comment type="similarity">
    <text evidence="2">Belongs to the eIF-2B gamma/epsilon subunits family.</text>
</comment>
<dbReference type="GO" id="GO:0031369">
    <property type="term" value="F:translation initiation factor binding"/>
    <property type="evidence" value="ECO:0007669"/>
    <property type="project" value="InterPro"/>
</dbReference>
<keyword evidence="5" id="KW-0648">Protein biosynthesis</keyword>
<dbReference type="InterPro" id="IPR016024">
    <property type="entry name" value="ARM-type_fold"/>
</dbReference>
<dbReference type="Pfam" id="PF00483">
    <property type="entry name" value="NTP_transferase"/>
    <property type="match status" value="1"/>
</dbReference>
<feature type="region of interest" description="Disordered" evidence="9">
    <location>
        <begin position="446"/>
        <end position="471"/>
    </location>
</feature>
<dbReference type="Pfam" id="PF02020">
    <property type="entry name" value="W2"/>
    <property type="match status" value="1"/>
</dbReference>
<evidence type="ECO:0000259" key="10">
    <source>
        <dbReference type="PROSITE" id="PS51363"/>
    </source>
</evidence>
<dbReference type="InterPro" id="IPR005835">
    <property type="entry name" value="NTP_transferase_dom"/>
</dbReference>
<dbReference type="GO" id="GO:0005085">
    <property type="term" value="F:guanyl-nucleotide exchange factor activity"/>
    <property type="evidence" value="ECO:0007669"/>
    <property type="project" value="InterPro"/>
</dbReference>
<dbReference type="GO" id="GO:0003743">
    <property type="term" value="F:translation initiation factor activity"/>
    <property type="evidence" value="ECO:0007669"/>
    <property type="project" value="UniProtKB-KW"/>
</dbReference>
<dbReference type="Gene3D" id="1.25.40.180">
    <property type="match status" value="1"/>
</dbReference>
<keyword evidence="4 11" id="KW-0396">Initiation factor</keyword>
<evidence type="ECO:0000256" key="7">
    <source>
        <dbReference type="ARBA" id="ARBA00044345"/>
    </source>
</evidence>
<dbReference type="InterPro" id="IPR044123">
    <property type="entry name" value="W2_eIF2B_epsilon"/>
</dbReference>